<protein>
    <submittedName>
        <fullName evidence="4 5">Uncharacterized protein</fullName>
    </submittedName>
</protein>
<dbReference type="eggNOG" id="KOG4308">
    <property type="taxonomic scope" value="Eukaryota"/>
</dbReference>
<dbReference type="EMBL" id="JH993016">
    <property type="protein sequence ID" value="EKX42457.1"/>
    <property type="molecule type" value="Genomic_DNA"/>
</dbReference>
<evidence type="ECO:0000313" key="6">
    <source>
        <dbReference type="Proteomes" id="UP000011087"/>
    </source>
</evidence>
<dbReference type="PANTHER" id="PTHR24113">
    <property type="entry name" value="RAN GTPASE-ACTIVATING PROTEIN 1"/>
    <property type="match status" value="1"/>
</dbReference>
<dbReference type="PANTHER" id="PTHR24113:SF12">
    <property type="entry name" value="RAN GTPASE-ACTIVATING PROTEIN 1"/>
    <property type="match status" value="1"/>
</dbReference>
<reference evidence="4 6" key="1">
    <citation type="journal article" date="2012" name="Nature">
        <title>Algal genomes reveal evolutionary mosaicism and the fate of nucleomorphs.</title>
        <authorList>
            <consortium name="DOE Joint Genome Institute"/>
            <person name="Curtis B.A."/>
            <person name="Tanifuji G."/>
            <person name="Burki F."/>
            <person name="Gruber A."/>
            <person name="Irimia M."/>
            <person name="Maruyama S."/>
            <person name="Arias M.C."/>
            <person name="Ball S.G."/>
            <person name="Gile G.H."/>
            <person name="Hirakawa Y."/>
            <person name="Hopkins J.F."/>
            <person name="Kuo A."/>
            <person name="Rensing S.A."/>
            <person name="Schmutz J."/>
            <person name="Symeonidi A."/>
            <person name="Elias M."/>
            <person name="Eveleigh R.J."/>
            <person name="Herman E.K."/>
            <person name="Klute M.J."/>
            <person name="Nakayama T."/>
            <person name="Obornik M."/>
            <person name="Reyes-Prieto A."/>
            <person name="Armbrust E.V."/>
            <person name="Aves S.J."/>
            <person name="Beiko R.G."/>
            <person name="Coutinho P."/>
            <person name="Dacks J.B."/>
            <person name="Durnford D.G."/>
            <person name="Fast N.M."/>
            <person name="Green B.R."/>
            <person name="Grisdale C.J."/>
            <person name="Hempel F."/>
            <person name="Henrissat B."/>
            <person name="Hoppner M.P."/>
            <person name="Ishida K."/>
            <person name="Kim E."/>
            <person name="Koreny L."/>
            <person name="Kroth P.G."/>
            <person name="Liu Y."/>
            <person name="Malik S.B."/>
            <person name="Maier U.G."/>
            <person name="McRose D."/>
            <person name="Mock T."/>
            <person name="Neilson J.A."/>
            <person name="Onodera N.T."/>
            <person name="Poole A.M."/>
            <person name="Pritham E.J."/>
            <person name="Richards T.A."/>
            <person name="Rocap G."/>
            <person name="Roy S.W."/>
            <person name="Sarai C."/>
            <person name="Schaack S."/>
            <person name="Shirato S."/>
            <person name="Slamovits C.H."/>
            <person name="Spencer D.F."/>
            <person name="Suzuki S."/>
            <person name="Worden A.Z."/>
            <person name="Zauner S."/>
            <person name="Barry K."/>
            <person name="Bell C."/>
            <person name="Bharti A.K."/>
            <person name="Crow J.A."/>
            <person name="Grimwood J."/>
            <person name="Kramer R."/>
            <person name="Lindquist E."/>
            <person name="Lucas S."/>
            <person name="Salamov A."/>
            <person name="McFadden G.I."/>
            <person name="Lane C.E."/>
            <person name="Keeling P.J."/>
            <person name="Gray M.W."/>
            <person name="Grigoriev I.V."/>
            <person name="Archibald J.M."/>
        </authorList>
    </citation>
    <scope>NUCLEOTIDE SEQUENCE</scope>
    <source>
        <strain evidence="4 6">CCMP2712</strain>
    </source>
</reference>
<dbReference type="SUPFAM" id="SSF52047">
    <property type="entry name" value="RNI-like"/>
    <property type="match status" value="1"/>
</dbReference>
<evidence type="ECO:0000313" key="5">
    <source>
        <dbReference type="EnsemblProtists" id="EKX42457"/>
    </source>
</evidence>
<dbReference type="GO" id="GO:0005829">
    <property type="term" value="C:cytosol"/>
    <property type="evidence" value="ECO:0007669"/>
    <property type="project" value="TreeGrafter"/>
</dbReference>
<dbReference type="InterPro" id="IPR032675">
    <property type="entry name" value="LRR_dom_sf"/>
</dbReference>
<dbReference type="GO" id="GO:0005096">
    <property type="term" value="F:GTPase activator activity"/>
    <property type="evidence" value="ECO:0007669"/>
    <property type="project" value="UniProtKB-KW"/>
</dbReference>
<dbReference type="InterPro" id="IPR001611">
    <property type="entry name" value="Leu-rich_rpt"/>
</dbReference>
<dbReference type="Pfam" id="PF13516">
    <property type="entry name" value="LRR_6"/>
    <property type="match status" value="4"/>
</dbReference>
<dbReference type="Gene3D" id="3.80.10.10">
    <property type="entry name" value="Ribonuclease Inhibitor"/>
    <property type="match status" value="2"/>
</dbReference>
<dbReference type="Proteomes" id="UP000011087">
    <property type="component" value="Unassembled WGS sequence"/>
</dbReference>
<organism evidence="4">
    <name type="scientific">Guillardia theta (strain CCMP2712)</name>
    <name type="common">Cryptophyte</name>
    <dbReference type="NCBI Taxonomy" id="905079"/>
    <lineage>
        <taxon>Eukaryota</taxon>
        <taxon>Cryptophyceae</taxon>
        <taxon>Pyrenomonadales</taxon>
        <taxon>Geminigeraceae</taxon>
        <taxon>Guillardia</taxon>
    </lineage>
</organism>
<dbReference type="GO" id="GO:0031267">
    <property type="term" value="F:small GTPase binding"/>
    <property type="evidence" value="ECO:0007669"/>
    <property type="project" value="TreeGrafter"/>
</dbReference>
<dbReference type="GO" id="GO:0048471">
    <property type="term" value="C:perinuclear region of cytoplasm"/>
    <property type="evidence" value="ECO:0007669"/>
    <property type="project" value="TreeGrafter"/>
</dbReference>
<reference evidence="5" key="3">
    <citation type="submission" date="2016-03" db="UniProtKB">
        <authorList>
            <consortium name="EnsemblProtists"/>
        </authorList>
    </citation>
    <scope>IDENTIFICATION</scope>
</reference>
<evidence type="ECO:0000313" key="4">
    <source>
        <dbReference type="EMBL" id="EKX42457.1"/>
    </source>
</evidence>
<dbReference type="GO" id="GO:0006913">
    <property type="term" value="P:nucleocytoplasmic transport"/>
    <property type="evidence" value="ECO:0007669"/>
    <property type="project" value="TreeGrafter"/>
</dbReference>
<dbReference type="RefSeq" id="XP_005829437.1">
    <property type="nucleotide sequence ID" value="XM_005829380.1"/>
</dbReference>
<gene>
    <name evidence="4" type="ORF">GUITHDRAFT_141145</name>
</gene>
<dbReference type="KEGG" id="gtt:GUITHDRAFT_141145"/>
<evidence type="ECO:0000256" key="3">
    <source>
        <dbReference type="ARBA" id="ARBA00022737"/>
    </source>
</evidence>
<reference evidence="6" key="2">
    <citation type="submission" date="2012-11" db="EMBL/GenBank/DDBJ databases">
        <authorList>
            <person name="Kuo A."/>
            <person name="Curtis B.A."/>
            <person name="Tanifuji G."/>
            <person name="Burki F."/>
            <person name="Gruber A."/>
            <person name="Irimia M."/>
            <person name="Maruyama S."/>
            <person name="Arias M.C."/>
            <person name="Ball S.G."/>
            <person name="Gile G.H."/>
            <person name="Hirakawa Y."/>
            <person name="Hopkins J.F."/>
            <person name="Rensing S.A."/>
            <person name="Schmutz J."/>
            <person name="Symeonidi A."/>
            <person name="Elias M."/>
            <person name="Eveleigh R.J."/>
            <person name="Herman E.K."/>
            <person name="Klute M.J."/>
            <person name="Nakayama T."/>
            <person name="Obornik M."/>
            <person name="Reyes-Prieto A."/>
            <person name="Armbrust E.V."/>
            <person name="Aves S.J."/>
            <person name="Beiko R.G."/>
            <person name="Coutinho P."/>
            <person name="Dacks J.B."/>
            <person name="Durnford D.G."/>
            <person name="Fast N.M."/>
            <person name="Green B.R."/>
            <person name="Grisdale C."/>
            <person name="Hempe F."/>
            <person name="Henrissat B."/>
            <person name="Hoppner M.P."/>
            <person name="Ishida K.-I."/>
            <person name="Kim E."/>
            <person name="Koreny L."/>
            <person name="Kroth P.G."/>
            <person name="Liu Y."/>
            <person name="Malik S.-B."/>
            <person name="Maier U.G."/>
            <person name="McRose D."/>
            <person name="Mock T."/>
            <person name="Neilson J.A."/>
            <person name="Onodera N.T."/>
            <person name="Poole A.M."/>
            <person name="Pritham E.J."/>
            <person name="Richards T.A."/>
            <person name="Rocap G."/>
            <person name="Roy S.W."/>
            <person name="Sarai C."/>
            <person name="Schaack S."/>
            <person name="Shirato S."/>
            <person name="Slamovits C.H."/>
            <person name="Spencer D.F."/>
            <person name="Suzuki S."/>
            <person name="Worden A.Z."/>
            <person name="Zauner S."/>
            <person name="Barry K."/>
            <person name="Bell C."/>
            <person name="Bharti A.K."/>
            <person name="Crow J.A."/>
            <person name="Grimwood J."/>
            <person name="Kramer R."/>
            <person name="Lindquist E."/>
            <person name="Lucas S."/>
            <person name="Salamov A."/>
            <person name="McFadden G.I."/>
            <person name="Lane C.E."/>
            <person name="Keeling P.J."/>
            <person name="Gray M.W."/>
            <person name="Grigoriev I.V."/>
            <person name="Archibald J.M."/>
        </authorList>
    </citation>
    <scope>NUCLEOTIDE SEQUENCE</scope>
    <source>
        <strain evidence="6">CCMP2712</strain>
    </source>
</reference>
<dbReference type="GeneID" id="17299185"/>
<keyword evidence="2" id="KW-0433">Leucine-rich repeat</keyword>
<sequence>MNTPVVIVVELWYATDSLFIPRNQATLELLEWLKDKKELKAIKGGKKVWSVQNLDQDRHKEGEFPRTGSFEVFILSSVQTAKGTHTIIHEAYSKLHQQRWPTVSILVQKIVKRCAAIFINSIGKLYGCYSHQQHQQGILYIPSMSCWVHPEVDGEILPAHFTPDSKKPLQEEVVEVVLLCEVTPGMRIRAINLRGFGLKYSHAIEIAQFIRKTSSLKSLSLRDNDLDAEAAVALSDAIQAHPSVTSCDLRGNRIGPEGATALASMLQVNTVLNQLNVYGNHLQASGGEAIARALRHNLSLRTLDLGDNQIGDLATTRIANALRKTTTLTSLQIQPLNDLHPGPSGMGDPRVASGCVALIQGLKGNSNIHTLNVGANSILSEWDPVQERFPHKMITPALWKGRQTVPKSVLDVQALPCTRTKLLLRPKDLRHSLLPPADEEEGPGKPSLAFDFALKRKKTFKVHKGSTFEEISNLHQMSLMNLTLKGPRLMTFNPDFL</sequence>
<keyword evidence="1" id="KW-0343">GTPase activation</keyword>
<dbReference type="AlphaFoldDB" id="L1J2C6"/>
<dbReference type="HOGENOM" id="CLU_549157_0_0_1"/>
<evidence type="ECO:0000256" key="2">
    <source>
        <dbReference type="ARBA" id="ARBA00022614"/>
    </source>
</evidence>
<keyword evidence="3" id="KW-0677">Repeat</keyword>
<dbReference type="PaxDb" id="55529-EKX42457"/>
<dbReference type="GO" id="GO:0005634">
    <property type="term" value="C:nucleus"/>
    <property type="evidence" value="ECO:0007669"/>
    <property type="project" value="TreeGrafter"/>
</dbReference>
<name>L1J2C6_GUITC</name>
<proteinExistence type="predicted"/>
<dbReference type="InterPro" id="IPR027038">
    <property type="entry name" value="RanGap"/>
</dbReference>
<dbReference type="SMART" id="SM00368">
    <property type="entry name" value="LRR_RI"/>
    <property type="match status" value="4"/>
</dbReference>
<keyword evidence="6" id="KW-1185">Reference proteome</keyword>
<dbReference type="EnsemblProtists" id="EKX42457">
    <property type="protein sequence ID" value="EKX42457"/>
    <property type="gene ID" value="GUITHDRAFT_141145"/>
</dbReference>
<evidence type="ECO:0000256" key="1">
    <source>
        <dbReference type="ARBA" id="ARBA00022468"/>
    </source>
</evidence>
<accession>L1J2C6</accession>
<dbReference type="OrthoDB" id="272549at2759"/>